<dbReference type="GO" id="GO:0004553">
    <property type="term" value="F:hydrolase activity, hydrolyzing O-glycosyl compounds"/>
    <property type="evidence" value="ECO:0007669"/>
    <property type="project" value="InterPro"/>
</dbReference>
<sequence>MSPKNSGRPEGLPELWGGIEGTVNRVGDRYFDQMARSGHWRRIEDLDLIAALGIKAIRYPVLWEQIAPNGPHRADWTWPDARLAHLRELGMRPIVGLVHHGSGPRHTSLVDPAFPFELAQYARAVAERYPWVEDYTPVNEPLTTGRFSGLYGHWYPHGKDYPTFARTMMVQCRAVVEAMRAIREVNPAARLIQTEDMGRTYSTPHLAYQAEFENHRRWLSLDLLCGRIDRQHPLWPYLLRWGVSEQELGWFLDNPMPPDVVGMNYYITSDRLLDERMEHYPAWSHGGNERDAYADVHVAGVWKDAISGHRDVLKWAWERYRLPVAFTEVHLGCTREDQLRWLAEAWEAVCSLRAEGVDVRALTVWSLLGPTTGTRW</sequence>
<dbReference type="PANTHER" id="PTHR12631:SF10">
    <property type="entry name" value="BETA-XYLOSIDASE-LIKE PROTEIN-RELATED"/>
    <property type="match status" value="1"/>
</dbReference>
<accession>A0AAC8TG87</accession>
<evidence type="ECO:0000313" key="2">
    <source>
        <dbReference type="Proteomes" id="UP000035579"/>
    </source>
</evidence>
<dbReference type="EMBL" id="CP011509">
    <property type="protein sequence ID" value="AKJ03346.1"/>
    <property type="molecule type" value="Genomic_DNA"/>
</dbReference>
<proteinExistence type="predicted"/>
<dbReference type="PANTHER" id="PTHR12631">
    <property type="entry name" value="ALPHA-L-IDURONIDASE"/>
    <property type="match status" value="1"/>
</dbReference>
<dbReference type="InterPro" id="IPR051923">
    <property type="entry name" value="Glycosyl_Hydrolase_39"/>
</dbReference>
<organism evidence="1 2">
    <name type="scientific">Archangium gephyra</name>
    <dbReference type="NCBI Taxonomy" id="48"/>
    <lineage>
        <taxon>Bacteria</taxon>
        <taxon>Pseudomonadati</taxon>
        <taxon>Myxococcota</taxon>
        <taxon>Myxococcia</taxon>
        <taxon>Myxococcales</taxon>
        <taxon>Cystobacterineae</taxon>
        <taxon>Archangiaceae</taxon>
        <taxon>Archangium</taxon>
    </lineage>
</organism>
<gene>
    <name evidence="1" type="ORF">AA314_04972</name>
</gene>
<dbReference type="InterPro" id="IPR001360">
    <property type="entry name" value="Glyco_hydro_1"/>
</dbReference>
<dbReference type="Proteomes" id="UP000035579">
    <property type="component" value="Chromosome"/>
</dbReference>
<name>A0AAC8TG87_9BACT</name>
<dbReference type="Pfam" id="PF00232">
    <property type="entry name" value="Glyco_hydro_1"/>
    <property type="match status" value="1"/>
</dbReference>
<dbReference type="GO" id="GO:0005975">
    <property type="term" value="P:carbohydrate metabolic process"/>
    <property type="evidence" value="ECO:0007669"/>
    <property type="project" value="InterPro"/>
</dbReference>
<dbReference type="AlphaFoldDB" id="A0AAC8TG87"/>
<dbReference type="Gene3D" id="3.20.20.80">
    <property type="entry name" value="Glycosidases"/>
    <property type="match status" value="1"/>
</dbReference>
<dbReference type="SUPFAM" id="SSF51445">
    <property type="entry name" value="(Trans)glycosidases"/>
    <property type="match status" value="1"/>
</dbReference>
<evidence type="ECO:0000313" key="1">
    <source>
        <dbReference type="EMBL" id="AKJ03346.1"/>
    </source>
</evidence>
<protein>
    <submittedName>
        <fullName evidence="1">dTDP-4-dehydrorhamnose reductase</fullName>
    </submittedName>
</protein>
<dbReference type="InterPro" id="IPR017853">
    <property type="entry name" value="GH"/>
</dbReference>
<dbReference type="RefSeq" id="WP_063796896.1">
    <property type="nucleotide sequence ID" value="NZ_CP011509.1"/>
</dbReference>
<reference evidence="1 2" key="1">
    <citation type="submission" date="2015-05" db="EMBL/GenBank/DDBJ databases">
        <title>Genome assembly of Archangium gephyra DSM 2261.</title>
        <authorList>
            <person name="Sharma G."/>
            <person name="Subramanian S."/>
        </authorList>
    </citation>
    <scope>NUCLEOTIDE SEQUENCE [LARGE SCALE GENOMIC DNA]</scope>
    <source>
        <strain evidence="1 2">DSM 2261</strain>
    </source>
</reference>
<dbReference type="KEGG" id="age:AA314_04972"/>